<sequence length="138" mass="15785">MNLNIFIAILTGLINALLSLIIPCLFKNSKNTFINEFKIVYQNNKQMIIVSSIIVMITVYIALITSPDITEYISQLTGMEFTSSSEYKPMGPDNINFILKVQPSTNETYNMSRSFDPVLYQLMEEIDTGTSNNYRKNY</sequence>
<evidence type="ECO:0000256" key="1">
    <source>
        <dbReference type="SAM" id="Phobius"/>
    </source>
</evidence>
<feature type="transmembrane region" description="Helical" evidence="1">
    <location>
        <begin position="47"/>
        <end position="65"/>
    </location>
</feature>
<feature type="transmembrane region" description="Helical" evidence="1">
    <location>
        <begin position="6"/>
        <end position="26"/>
    </location>
</feature>
<keyword evidence="1" id="KW-1133">Transmembrane helix</keyword>
<keyword evidence="1" id="KW-0812">Transmembrane</keyword>
<keyword evidence="1" id="KW-0472">Membrane</keyword>
<proteinExistence type="predicted"/>
<accession>A0A6C0H8K0</accession>
<evidence type="ECO:0000313" key="2">
    <source>
        <dbReference type="EMBL" id="QHT76727.1"/>
    </source>
</evidence>
<dbReference type="AlphaFoldDB" id="A0A6C0H8K0"/>
<protein>
    <submittedName>
        <fullName evidence="2">Uncharacterized protein</fullName>
    </submittedName>
</protein>
<organism evidence="2">
    <name type="scientific">viral metagenome</name>
    <dbReference type="NCBI Taxonomy" id="1070528"/>
    <lineage>
        <taxon>unclassified sequences</taxon>
        <taxon>metagenomes</taxon>
        <taxon>organismal metagenomes</taxon>
    </lineage>
</organism>
<dbReference type="EMBL" id="MN739900">
    <property type="protein sequence ID" value="QHT76727.1"/>
    <property type="molecule type" value="Genomic_DNA"/>
</dbReference>
<reference evidence="2" key="1">
    <citation type="journal article" date="2020" name="Nature">
        <title>Giant virus diversity and host interactions through global metagenomics.</title>
        <authorList>
            <person name="Schulz F."/>
            <person name="Roux S."/>
            <person name="Paez-Espino D."/>
            <person name="Jungbluth S."/>
            <person name="Walsh D.A."/>
            <person name="Denef V.J."/>
            <person name="McMahon K.D."/>
            <person name="Konstantinidis K.T."/>
            <person name="Eloe-Fadrosh E.A."/>
            <person name="Kyrpides N.C."/>
            <person name="Woyke T."/>
        </authorList>
    </citation>
    <scope>NUCLEOTIDE SEQUENCE</scope>
    <source>
        <strain evidence="2">GVMAG-M-3300023179-82</strain>
    </source>
</reference>
<name>A0A6C0H8K0_9ZZZZ</name>